<reference evidence="2" key="1">
    <citation type="submission" date="2020-04" db="EMBL/GenBank/DDBJ databases">
        <authorList>
            <person name="Zhang T."/>
        </authorList>
    </citation>
    <scope>NUCLEOTIDE SEQUENCE</scope>
    <source>
        <strain evidence="2">HKST-UBA10</strain>
    </source>
</reference>
<dbReference type="InterPro" id="IPR006195">
    <property type="entry name" value="aa-tRNA-synth_II"/>
</dbReference>
<dbReference type="AlphaFoldDB" id="A0A955RHU3"/>
<dbReference type="GO" id="GO:0004821">
    <property type="term" value="F:histidine-tRNA ligase activity"/>
    <property type="evidence" value="ECO:0007669"/>
    <property type="project" value="TreeGrafter"/>
</dbReference>
<keyword evidence="2" id="KW-0328">Glycosyltransferase</keyword>
<dbReference type="SUPFAM" id="SSF55681">
    <property type="entry name" value="Class II aaRS and biotin synthetases"/>
    <property type="match status" value="1"/>
</dbReference>
<comment type="caution">
    <text evidence="2">The sequence shown here is derived from an EMBL/GenBank/DDBJ whole genome shotgun (WGS) entry which is preliminary data.</text>
</comment>
<dbReference type="InterPro" id="IPR041715">
    <property type="entry name" value="HisRS-like_core"/>
</dbReference>
<dbReference type="GO" id="GO:0005737">
    <property type="term" value="C:cytoplasm"/>
    <property type="evidence" value="ECO:0007669"/>
    <property type="project" value="InterPro"/>
</dbReference>
<sequence>MSNKGLSTQPYKGARDFYPEDMRLQKYIFSKWEEVAERFGYEQYDFPFLESFDIYAAKTGDEIVNEQLYSFTDRGDRKVAIRPEATPSLARMVAGRLQELPTPVRWYSYPNLWRYEKPQKGRLRE</sequence>
<accession>A0A955RHU3</accession>
<dbReference type="InterPro" id="IPR004516">
    <property type="entry name" value="HisRS/HisZ"/>
</dbReference>
<protein>
    <submittedName>
        <fullName evidence="2">ATP phosphoribosyltransferase regulatory subunit</fullName>
    </submittedName>
</protein>
<keyword evidence="2" id="KW-0808">Transferase</keyword>
<dbReference type="GO" id="GO:0006427">
    <property type="term" value="P:histidyl-tRNA aminoacylation"/>
    <property type="evidence" value="ECO:0007669"/>
    <property type="project" value="TreeGrafter"/>
</dbReference>
<proteinExistence type="predicted"/>
<dbReference type="InterPro" id="IPR045864">
    <property type="entry name" value="aa-tRNA-synth_II/BPL/LPL"/>
</dbReference>
<evidence type="ECO:0000313" key="3">
    <source>
        <dbReference type="Proteomes" id="UP000782843"/>
    </source>
</evidence>
<gene>
    <name evidence="2" type="ORF">KC660_00645</name>
</gene>
<dbReference type="PANTHER" id="PTHR43707:SF1">
    <property type="entry name" value="HISTIDINE--TRNA LIGASE, MITOCHONDRIAL-RELATED"/>
    <property type="match status" value="1"/>
</dbReference>
<evidence type="ECO:0000259" key="1">
    <source>
        <dbReference type="PROSITE" id="PS50862"/>
    </source>
</evidence>
<organism evidence="2 3">
    <name type="scientific">Candidatus Dojkabacteria bacterium</name>
    <dbReference type="NCBI Taxonomy" id="2099670"/>
    <lineage>
        <taxon>Bacteria</taxon>
        <taxon>Candidatus Dojkabacteria</taxon>
    </lineage>
</organism>
<dbReference type="PROSITE" id="PS50862">
    <property type="entry name" value="AA_TRNA_LIGASE_II"/>
    <property type="match status" value="1"/>
</dbReference>
<reference evidence="2" key="2">
    <citation type="journal article" date="2021" name="Microbiome">
        <title>Successional dynamics and alternative stable states in a saline activated sludge microbial community over 9 years.</title>
        <authorList>
            <person name="Wang Y."/>
            <person name="Ye J."/>
            <person name="Ju F."/>
            <person name="Liu L."/>
            <person name="Boyd J.A."/>
            <person name="Deng Y."/>
            <person name="Parks D.H."/>
            <person name="Jiang X."/>
            <person name="Yin X."/>
            <person name="Woodcroft B.J."/>
            <person name="Tyson G.W."/>
            <person name="Hugenholtz P."/>
            <person name="Polz M.F."/>
            <person name="Zhang T."/>
        </authorList>
    </citation>
    <scope>NUCLEOTIDE SEQUENCE</scope>
    <source>
        <strain evidence="2">HKST-UBA10</strain>
    </source>
</reference>
<dbReference type="PANTHER" id="PTHR43707">
    <property type="entry name" value="HISTIDYL-TRNA SYNTHETASE"/>
    <property type="match status" value="1"/>
</dbReference>
<dbReference type="Pfam" id="PF13393">
    <property type="entry name" value="tRNA-synt_His"/>
    <property type="match status" value="1"/>
</dbReference>
<dbReference type="Gene3D" id="3.30.930.10">
    <property type="entry name" value="Bira Bifunctional Protein, Domain 2"/>
    <property type="match status" value="1"/>
</dbReference>
<feature type="domain" description="Aminoacyl-transfer RNA synthetases class-II family profile" evidence="1">
    <location>
        <begin position="13"/>
        <end position="125"/>
    </location>
</feature>
<dbReference type="Proteomes" id="UP000782843">
    <property type="component" value="Unassembled WGS sequence"/>
</dbReference>
<evidence type="ECO:0000313" key="2">
    <source>
        <dbReference type="EMBL" id="MCA9381899.1"/>
    </source>
</evidence>
<dbReference type="EMBL" id="JAGQLG010000022">
    <property type="protein sequence ID" value="MCA9381899.1"/>
    <property type="molecule type" value="Genomic_DNA"/>
</dbReference>
<dbReference type="GO" id="GO:0016757">
    <property type="term" value="F:glycosyltransferase activity"/>
    <property type="evidence" value="ECO:0007669"/>
    <property type="project" value="UniProtKB-KW"/>
</dbReference>
<name>A0A955RHU3_9BACT</name>
<feature type="non-terminal residue" evidence="2">
    <location>
        <position position="125"/>
    </location>
</feature>